<reference evidence="2 3" key="1">
    <citation type="journal article" date="2003" name="DNA Res.">
        <title>Complete genome structure of Gloeobacter violaceus PCC 7421, a cyanobacterium that lacks thylakoids.</title>
        <authorList>
            <person name="Nakamura Y."/>
            <person name="Kaneko T."/>
            <person name="Sato S."/>
            <person name="Mimuro M."/>
            <person name="Miyashita H."/>
            <person name="Tsuchiya T."/>
            <person name="Sasamoto S."/>
            <person name="Watanabe A."/>
            <person name="Kawashima K."/>
            <person name="Kishida Y."/>
            <person name="Kiyokawa C."/>
            <person name="Kohara M."/>
            <person name="Matsumoto M."/>
            <person name="Matsuno A."/>
            <person name="Nakazaki N."/>
            <person name="Shimpo S."/>
            <person name="Takeuchi C."/>
            <person name="Yamada M."/>
            <person name="Tabata S."/>
        </authorList>
    </citation>
    <scope>NUCLEOTIDE SEQUENCE [LARGE SCALE GENOMIC DNA]</scope>
    <source>
        <strain evidence="3">ATCC 29082 / PCC 7421</strain>
    </source>
</reference>
<dbReference type="SUPFAM" id="SSF160719">
    <property type="entry name" value="gpW/gp25-like"/>
    <property type="match status" value="1"/>
</dbReference>
<dbReference type="Gene3D" id="3.10.450.40">
    <property type="match status" value="1"/>
</dbReference>
<dbReference type="InParanoid" id="Q7NKR4"/>
<dbReference type="Proteomes" id="UP000000557">
    <property type="component" value="Chromosome"/>
</dbReference>
<evidence type="ECO:0000313" key="2">
    <source>
        <dbReference type="EMBL" id="BAC89354.1"/>
    </source>
</evidence>
<gene>
    <name evidence="2" type="ordered locus">gll1413</name>
</gene>
<dbReference type="STRING" id="251221.gene:10758896"/>
<protein>
    <submittedName>
        <fullName evidence="2">Gll1413 protein</fullName>
    </submittedName>
</protein>
<feature type="domain" description="IraD/Gp25-like" evidence="1">
    <location>
        <begin position="36"/>
        <end position="125"/>
    </location>
</feature>
<name>Q7NKR4_GLOVI</name>
<dbReference type="HOGENOM" id="CLU_133204_0_1_3"/>
<dbReference type="KEGG" id="gvi:gll1413"/>
<dbReference type="Pfam" id="PF04965">
    <property type="entry name" value="GPW_gp25"/>
    <property type="match status" value="1"/>
</dbReference>
<dbReference type="OrthoDB" id="9802846at2"/>
<evidence type="ECO:0000259" key="1">
    <source>
        <dbReference type="Pfam" id="PF04965"/>
    </source>
</evidence>
<dbReference type="EMBL" id="BA000045">
    <property type="protein sequence ID" value="BAC89354.1"/>
    <property type="molecule type" value="Genomic_DNA"/>
</dbReference>
<dbReference type="InterPro" id="IPR007048">
    <property type="entry name" value="IraD/Gp25-like"/>
</dbReference>
<dbReference type="PATRIC" id="fig|251221.4.peg.1442"/>
<dbReference type="EnsemblBacteria" id="BAC89354">
    <property type="protein sequence ID" value="BAC89354"/>
    <property type="gene ID" value="BAC89354"/>
</dbReference>
<organism evidence="2 3">
    <name type="scientific">Gloeobacter violaceus (strain ATCC 29082 / PCC 7421)</name>
    <dbReference type="NCBI Taxonomy" id="251221"/>
    <lineage>
        <taxon>Bacteria</taxon>
        <taxon>Bacillati</taxon>
        <taxon>Cyanobacteriota</taxon>
        <taxon>Cyanophyceae</taxon>
        <taxon>Gloeobacterales</taxon>
        <taxon>Gloeobacteraceae</taxon>
        <taxon>Gloeobacter</taxon>
    </lineage>
</organism>
<dbReference type="PhylomeDB" id="Q7NKR4"/>
<accession>Q7NKR4</accession>
<dbReference type="AlphaFoldDB" id="Q7NKR4"/>
<proteinExistence type="predicted"/>
<keyword evidence="3" id="KW-1185">Reference proteome</keyword>
<evidence type="ECO:0000313" key="3">
    <source>
        <dbReference type="Proteomes" id="UP000000557"/>
    </source>
</evidence>
<sequence length="143" mass="16013">MAAMEEALNDRQRAYLGTGLAFPLRLNLQGGIQLSSAAQDVEEAIWIILRTGIGERVYRPNFGSRLADLAFAPLNTSTLLRIRSYVREALEIWEPRIDLTEVRADPDPVAGRIDIVIDYRLKGSPDPRSLVYPFYLNPQAAAE</sequence>
<dbReference type="eggNOG" id="COG3628">
    <property type="taxonomic scope" value="Bacteria"/>
</dbReference>
<reference evidence="2 3" key="2">
    <citation type="journal article" date="2003" name="DNA Res.">
        <title>Complete genome structure of Gloeobacter violaceus PCC 7421, a cyanobacterium that lacks thylakoids (supplement).</title>
        <authorList>
            <person name="Nakamura Y."/>
            <person name="Kaneko T."/>
            <person name="Sato S."/>
            <person name="Mimuro M."/>
            <person name="Miyashita H."/>
            <person name="Tsuchiya T."/>
            <person name="Sasamoto S."/>
            <person name="Watanabe A."/>
            <person name="Kawashima K."/>
            <person name="Kishida Y."/>
            <person name="Kiyokawa C."/>
            <person name="Kohara M."/>
            <person name="Matsumoto M."/>
            <person name="Matsuno A."/>
            <person name="Nakazaki N."/>
            <person name="Shimpo S."/>
            <person name="Takeuchi C."/>
            <person name="Yamada M."/>
            <person name="Tabata S."/>
        </authorList>
    </citation>
    <scope>NUCLEOTIDE SEQUENCE [LARGE SCALE GENOMIC DNA]</scope>
    <source>
        <strain evidence="3">ATCC 29082 / PCC 7421</strain>
    </source>
</reference>